<dbReference type="Pfam" id="PF20143">
    <property type="entry name" value="NAD_kinase_C"/>
    <property type="match status" value="1"/>
</dbReference>
<evidence type="ECO:0000313" key="7">
    <source>
        <dbReference type="EMBL" id="VYS75977.1"/>
    </source>
</evidence>
<feature type="binding site" evidence="6">
    <location>
        <position position="171"/>
    </location>
    <ligand>
        <name>NAD(+)</name>
        <dbReference type="ChEBI" id="CHEBI:57540"/>
    </ligand>
</feature>
<feature type="binding site" evidence="6">
    <location>
        <begin position="182"/>
        <end position="187"/>
    </location>
    <ligand>
        <name>NAD(+)</name>
        <dbReference type="ChEBI" id="CHEBI:57540"/>
    </ligand>
</feature>
<sequence length="286" mass="31571">MDRFCIITNSDKDKELKLTGEIVSYLEAHGRQCLVQQAQRKEEGPFHYTDPGLIPEGTECILVLGGDGTLLQAARDVVHREIPLLGMNLGTLGFLAEVDRNSIYTSLDQIMADDFEIEERMMLTGSVLRGNQILGEDVALNDIVISRDGPLRVVRFKNYVNNEYLNSYNADGIIISTPTGSTGYSLSCGGPVVSPNAAMTLMTPIAPHTMNTRSIIFPAEDVITVEIGEGRRQELEKGLASFDGDTVIPMVTGDRIVIRKATVSCRILKLNHLSFVEVLRQKMRDN</sequence>
<organism evidence="7">
    <name type="scientific">Blautia glucerasea</name>
    <dbReference type="NCBI Taxonomy" id="536633"/>
    <lineage>
        <taxon>Bacteria</taxon>
        <taxon>Bacillati</taxon>
        <taxon>Bacillota</taxon>
        <taxon>Clostridia</taxon>
        <taxon>Lachnospirales</taxon>
        <taxon>Lachnospiraceae</taxon>
        <taxon>Blautia</taxon>
    </lineage>
</organism>
<feature type="binding site" evidence="6">
    <location>
        <begin position="141"/>
        <end position="142"/>
    </location>
    <ligand>
        <name>NAD(+)</name>
        <dbReference type="ChEBI" id="CHEBI:57540"/>
    </ligand>
</feature>
<evidence type="ECO:0000256" key="3">
    <source>
        <dbReference type="ARBA" id="ARBA00022857"/>
    </source>
</evidence>
<feature type="binding site" evidence="6">
    <location>
        <position position="152"/>
    </location>
    <ligand>
        <name>NAD(+)</name>
        <dbReference type="ChEBI" id="CHEBI:57540"/>
    </ligand>
</feature>
<dbReference type="AlphaFoldDB" id="A0A6N2R585"/>
<keyword evidence="6" id="KW-0547">Nucleotide-binding</keyword>
<dbReference type="Gene3D" id="3.40.50.10330">
    <property type="entry name" value="Probable inorganic polyphosphate/atp-NAD kinase, domain 1"/>
    <property type="match status" value="1"/>
</dbReference>
<keyword evidence="2 6" id="KW-0418">Kinase</keyword>
<dbReference type="GO" id="GO:0019674">
    <property type="term" value="P:NAD+ metabolic process"/>
    <property type="evidence" value="ECO:0007669"/>
    <property type="project" value="InterPro"/>
</dbReference>
<keyword evidence="6" id="KW-0963">Cytoplasm</keyword>
<evidence type="ECO:0000256" key="6">
    <source>
        <dbReference type="HAMAP-Rule" id="MF_00361"/>
    </source>
</evidence>
<evidence type="ECO:0000256" key="5">
    <source>
        <dbReference type="ARBA" id="ARBA00047925"/>
    </source>
</evidence>
<comment type="subcellular location">
    <subcellularLocation>
        <location evidence="6">Cytoplasm</location>
    </subcellularLocation>
</comment>
<dbReference type="GO" id="GO:0046872">
    <property type="term" value="F:metal ion binding"/>
    <property type="evidence" value="ECO:0007669"/>
    <property type="project" value="UniProtKB-UniRule"/>
</dbReference>
<keyword evidence="6" id="KW-0067">ATP-binding</keyword>
<dbReference type="GO" id="GO:0005737">
    <property type="term" value="C:cytoplasm"/>
    <property type="evidence" value="ECO:0007669"/>
    <property type="project" value="UniProtKB-SubCell"/>
</dbReference>
<keyword evidence="1 6" id="KW-0808">Transferase</keyword>
<dbReference type="InterPro" id="IPR017437">
    <property type="entry name" value="ATP-NAD_kinase_PpnK-typ_C"/>
</dbReference>
<dbReference type="PANTHER" id="PTHR20275:SF0">
    <property type="entry name" value="NAD KINASE"/>
    <property type="match status" value="1"/>
</dbReference>
<protein>
    <recommendedName>
        <fullName evidence="6">NAD kinase</fullName>
        <ecNumber evidence="6">2.7.1.23</ecNumber>
    </recommendedName>
    <alternativeName>
        <fullName evidence="6">ATP-dependent NAD kinase</fullName>
    </alternativeName>
</protein>
<proteinExistence type="inferred from homology"/>
<dbReference type="InterPro" id="IPR002504">
    <property type="entry name" value="NADK"/>
</dbReference>
<dbReference type="Gene3D" id="2.60.200.30">
    <property type="entry name" value="Probable inorganic polyphosphate/atp-NAD kinase, domain 2"/>
    <property type="match status" value="1"/>
</dbReference>
<keyword evidence="3 6" id="KW-0521">NADP</keyword>
<gene>
    <name evidence="7" type="primary">ppnK</name>
    <name evidence="6" type="synonym">nadK</name>
    <name evidence="7" type="ORF">BGLFYP119_00492</name>
</gene>
<dbReference type="SUPFAM" id="SSF111331">
    <property type="entry name" value="NAD kinase/diacylglycerol kinase-like"/>
    <property type="match status" value="1"/>
</dbReference>
<dbReference type="GO" id="GO:0006741">
    <property type="term" value="P:NADP+ biosynthetic process"/>
    <property type="evidence" value="ECO:0007669"/>
    <property type="project" value="UniProtKB-UniRule"/>
</dbReference>
<dbReference type="EMBL" id="CACRST010000006">
    <property type="protein sequence ID" value="VYS75977.1"/>
    <property type="molecule type" value="Genomic_DNA"/>
</dbReference>
<comment type="catalytic activity">
    <reaction evidence="5 6">
        <text>NAD(+) + ATP = ADP + NADP(+) + H(+)</text>
        <dbReference type="Rhea" id="RHEA:18629"/>
        <dbReference type="ChEBI" id="CHEBI:15378"/>
        <dbReference type="ChEBI" id="CHEBI:30616"/>
        <dbReference type="ChEBI" id="CHEBI:57540"/>
        <dbReference type="ChEBI" id="CHEBI:58349"/>
        <dbReference type="ChEBI" id="CHEBI:456216"/>
        <dbReference type="EC" id="2.7.1.23"/>
    </reaction>
</comment>
<comment type="cofactor">
    <cofactor evidence="6">
        <name>a divalent metal cation</name>
        <dbReference type="ChEBI" id="CHEBI:60240"/>
    </cofactor>
</comment>
<dbReference type="Pfam" id="PF01513">
    <property type="entry name" value="NAD_kinase"/>
    <property type="match status" value="1"/>
</dbReference>
<dbReference type="GO" id="GO:0003951">
    <property type="term" value="F:NAD+ kinase activity"/>
    <property type="evidence" value="ECO:0007669"/>
    <property type="project" value="UniProtKB-UniRule"/>
</dbReference>
<dbReference type="RefSeq" id="WP_156352441.1">
    <property type="nucleotide sequence ID" value="NZ_CACRST010000006.1"/>
</dbReference>
<dbReference type="InterPro" id="IPR016064">
    <property type="entry name" value="NAD/diacylglycerol_kinase_sf"/>
</dbReference>
<name>A0A6N2R585_9FIRM</name>
<dbReference type="InterPro" id="IPR017438">
    <property type="entry name" value="ATP-NAD_kinase_N"/>
</dbReference>
<reference evidence="7" key="1">
    <citation type="submission" date="2019-11" db="EMBL/GenBank/DDBJ databases">
        <authorList>
            <person name="Feng L."/>
        </authorList>
    </citation>
    <scope>NUCLEOTIDE SEQUENCE</scope>
    <source>
        <strain evidence="7">BgluceraseaLFYP119</strain>
    </source>
</reference>
<dbReference type="PANTHER" id="PTHR20275">
    <property type="entry name" value="NAD KINASE"/>
    <property type="match status" value="1"/>
</dbReference>
<dbReference type="GO" id="GO:0005524">
    <property type="term" value="F:ATP binding"/>
    <property type="evidence" value="ECO:0007669"/>
    <property type="project" value="UniProtKB-KW"/>
</dbReference>
<evidence type="ECO:0000256" key="2">
    <source>
        <dbReference type="ARBA" id="ARBA00022777"/>
    </source>
</evidence>
<accession>A0A6N2R585</accession>
<dbReference type="GO" id="GO:0051287">
    <property type="term" value="F:NAD binding"/>
    <property type="evidence" value="ECO:0007669"/>
    <property type="project" value="UniProtKB-ARBA"/>
</dbReference>
<comment type="similarity">
    <text evidence="6">Belongs to the NAD kinase family.</text>
</comment>
<dbReference type="EC" id="2.7.1.23" evidence="6"/>
<feature type="binding site" evidence="6">
    <location>
        <begin position="67"/>
        <end position="68"/>
    </location>
    <ligand>
        <name>NAD(+)</name>
        <dbReference type="ChEBI" id="CHEBI:57540"/>
    </ligand>
</feature>
<keyword evidence="4 6" id="KW-0520">NAD</keyword>
<evidence type="ECO:0000256" key="4">
    <source>
        <dbReference type="ARBA" id="ARBA00023027"/>
    </source>
</evidence>
<feature type="binding site" evidence="6">
    <location>
        <position position="206"/>
    </location>
    <ligand>
        <name>NAD(+)</name>
        <dbReference type="ChEBI" id="CHEBI:57540"/>
    </ligand>
</feature>
<comment type="caution">
    <text evidence="6">Lacks conserved residue(s) required for the propagation of feature annotation.</text>
</comment>
<evidence type="ECO:0000256" key="1">
    <source>
        <dbReference type="ARBA" id="ARBA00022679"/>
    </source>
</evidence>
<comment type="function">
    <text evidence="6">Involved in the regulation of the intracellular balance of NAD and NADP, and is a key enzyme in the biosynthesis of NADP. Catalyzes specifically the phosphorylation on 2'-hydroxyl of the adenosine moiety of NAD to yield NADP.</text>
</comment>
<dbReference type="HAMAP" id="MF_00361">
    <property type="entry name" value="NAD_kinase"/>
    <property type="match status" value="1"/>
</dbReference>
<feature type="active site" description="Proton acceptor" evidence="6">
    <location>
        <position position="67"/>
    </location>
</feature>